<proteinExistence type="predicted"/>
<dbReference type="PANTHER" id="PTHR33164:SF5">
    <property type="entry name" value="ORGANIC HYDROPEROXIDE RESISTANCE TRANSCRIPTIONAL REGULATOR"/>
    <property type="match status" value="1"/>
</dbReference>
<evidence type="ECO:0000256" key="5">
    <source>
        <dbReference type="ARBA" id="ARBA00023163"/>
    </source>
</evidence>
<keyword evidence="3" id="KW-0805">Transcription regulation</keyword>
<comment type="subcellular location">
    <subcellularLocation>
        <location evidence="1">Cytoplasm</location>
    </subcellularLocation>
</comment>
<dbReference type="Pfam" id="PF22381">
    <property type="entry name" value="Staph_reg_Sar_Rot"/>
    <property type="match status" value="1"/>
</dbReference>
<evidence type="ECO:0000313" key="7">
    <source>
        <dbReference type="EMBL" id="SHO55489.1"/>
    </source>
</evidence>
<keyword evidence="2" id="KW-0963">Cytoplasm</keyword>
<dbReference type="InterPro" id="IPR055166">
    <property type="entry name" value="Transc_reg_Sar_Rot_HTH"/>
</dbReference>
<keyword evidence="4" id="KW-0238">DNA-binding</keyword>
<evidence type="ECO:0000259" key="6">
    <source>
        <dbReference type="PROSITE" id="PS50995"/>
    </source>
</evidence>
<evidence type="ECO:0000256" key="1">
    <source>
        <dbReference type="ARBA" id="ARBA00004496"/>
    </source>
</evidence>
<dbReference type="GO" id="GO:0005737">
    <property type="term" value="C:cytoplasm"/>
    <property type="evidence" value="ECO:0007669"/>
    <property type="project" value="UniProtKB-SubCell"/>
</dbReference>
<dbReference type="SUPFAM" id="SSF46785">
    <property type="entry name" value="Winged helix' DNA-binding domain"/>
    <property type="match status" value="1"/>
</dbReference>
<evidence type="ECO:0000256" key="4">
    <source>
        <dbReference type="ARBA" id="ARBA00023125"/>
    </source>
</evidence>
<evidence type="ECO:0000313" key="8">
    <source>
        <dbReference type="Proteomes" id="UP000184600"/>
    </source>
</evidence>
<dbReference type="Proteomes" id="UP000184600">
    <property type="component" value="Unassembled WGS sequence"/>
</dbReference>
<reference evidence="8" key="1">
    <citation type="submission" date="2016-12" db="EMBL/GenBank/DDBJ databases">
        <authorList>
            <person name="Rodrigo-Torres L."/>
            <person name="Arahal R.D."/>
            <person name="Lucena T."/>
        </authorList>
    </citation>
    <scope>NUCLEOTIDE SEQUENCE [LARGE SCALE GENOMIC DNA]</scope>
</reference>
<keyword evidence="5" id="KW-0804">Transcription</keyword>
<evidence type="ECO:0000256" key="2">
    <source>
        <dbReference type="ARBA" id="ARBA00022490"/>
    </source>
</evidence>
<dbReference type="AlphaFoldDB" id="A0A1M7YS95"/>
<dbReference type="InterPro" id="IPR036390">
    <property type="entry name" value="WH_DNA-bd_sf"/>
</dbReference>
<dbReference type="Gene3D" id="1.10.10.10">
    <property type="entry name" value="Winged helix-like DNA-binding domain superfamily/Winged helix DNA-binding domain"/>
    <property type="match status" value="1"/>
</dbReference>
<dbReference type="GO" id="GO:0006950">
    <property type="term" value="P:response to stress"/>
    <property type="evidence" value="ECO:0007669"/>
    <property type="project" value="TreeGrafter"/>
</dbReference>
<gene>
    <name evidence="7" type="primary">ohrR</name>
    <name evidence="7" type="ORF">VQ7734_01225</name>
</gene>
<organism evidence="7 8">
    <name type="scientific">Vibrio quintilis</name>
    <dbReference type="NCBI Taxonomy" id="1117707"/>
    <lineage>
        <taxon>Bacteria</taxon>
        <taxon>Pseudomonadati</taxon>
        <taxon>Pseudomonadota</taxon>
        <taxon>Gammaproteobacteria</taxon>
        <taxon>Vibrionales</taxon>
        <taxon>Vibrionaceae</taxon>
        <taxon>Vibrio</taxon>
    </lineage>
</organism>
<dbReference type="InterPro" id="IPR039422">
    <property type="entry name" value="MarR/SlyA-like"/>
</dbReference>
<dbReference type="GO" id="GO:0003677">
    <property type="term" value="F:DNA binding"/>
    <property type="evidence" value="ECO:0007669"/>
    <property type="project" value="UniProtKB-KW"/>
</dbReference>
<feature type="domain" description="HTH marR-type" evidence="6">
    <location>
        <begin position="13"/>
        <end position="149"/>
    </location>
</feature>
<keyword evidence="8" id="KW-1185">Reference proteome</keyword>
<dbReference type="STRING" id="1117707.VQ7734_01225"/>
<dbReference type="PROSITE" id="PS50995">
    <property type="entry name" value="HTH_MARR_2"/>
    <property type="match status" value="1"/>
</dbReference>
<sequence>MDTSEKTTWLDLDKQVCFALYSASLAMNKLYRKVLKPLGLTYSQYLVLLTLWQRDGLSVSSIGEQLFLDSATLTPLLKRMASAELVIRQRSEQDERHVFIYLTDKAKSLKAQATLIPEQVMCSTACDMDTLLEMKSNLEMLRKNILDRL</sequence>
<dbReference type="PANTHER" id="PTHR33164">
    <property type="entry name" value="TRANSCRIPTIONAL REGULATOR, MARR FAMILY"/>
    <property type="match status" value="1"/>
</dbReference>
<dbReference type="GO" id="GO:0003700">
    <property type="term" value="F:DNA-binding transcription factor activity"/>
    <property type="evidence" value="ECO:0007669"/>
    <property type="project" value="InterPro"/>
</dbReference>
<dbReference type="EMBL" id="FRFG01000015">
    <property type="protein sequence ID" value="SHO55489.1"/>
    <property type="molecule type" value="Genomic_DNA"/>
</dbReference>
<dbReference type="FunFam" id="1.10.10.10:FF:000163">
    <property type="entry name" value="MarR family transcriptional regulator"/>
    <property type="match status" value="1"/>
</dbReference>
<name>A0A1M7YS95_9VIBR</name>
<evidence type="ECO:0000256" key="3">
    <source>
        <dbReference type="ARBA" id="ARBA00023015"/>
    </source>
</evidence>
<protein>
    <submittedName>
        <fullName evidence="7">Organic hydroperoxide resistance transcriptional regulator</fullName>
    </submittedName>
</protein>
<dbReference type="InterPro" id="IPR036388">
    <property type="entry name" value="WH-like_DNA-bd_sf"/>
</dbReference>
<accession>A0A1M7YS95</accession>
<dbReference type="InterPro" id="IPR000835">
    <property type="entry name" value="HTH_MarR-typ"/>
</dbReference>
<dbReference type="RefSeq" id="WP_234976337.1">
    <property type="nucleotide sequence ID" value="NZ_AP024897.1"/>
</dbReference>
<dbReference type="SMART" id="SM00347">
    <property type="entry name" value="HTH_MARR"/>
    <property type="match status" value="1"/>
</dbReference>